<evidence type="ECO:0000256" key="8">
    <source>
        <dbReference type="RuleBase" id="RU003567"/>
    </source>
</evidence>
<evidence type="ECO:0000256" key="6">
    <source>
        <dbReference type="HAMAP-Rule" id="MF_00444"/>
    </source>
</evidence>
<evidence type="ECO:0000256" key="3">
    <source>
        <dbReference type="ARBA" id="ARBA00022670"/>
    </source>
</evidence>
<keyword evidence="2 6" id="KW-0963">Cytoplasm</keyword>
<keyword evidence="4 6" id="KW-0378">Hydrolase</keyword>
<dbReference type="Pfam" id="PF00574">
    <property type="entry name" value="CLP_protease"/>
    <property type="match status" value="1"/>
</dbReference>
<evidence type="ECO:0000256" key="4">
    <source>
        <dbReference type="ARBA" id="ARBA00022801"/>
    </source>
</evidence>
<proteinExistence type="inferred from homology"/>
<dbReference type="InterPro" id="IPR029045">
    <property type="entry name" value="ClpP/crotonase-like_dom_sf"/>
</dbReference>
<dbReference type="GO" id="GO:0006515">
    <property type="term" value="P:protein quality control for misfolded or incompletely synthesized proteins"/>
    <property type="evidence" value="ECO:0007669"/>
    <property type="project" value="TreeGrafter"/>
</dbReference>
<dbReference type="EMBL" id="MG601102">
    <property type="protein sequence ID" value="AWW13654.1"/>
    <property type="molecule type" value="Genomic_DNA"/>
</dbReference>
<evidence type="ECO:0000256" key="2">
    <source>
        <dbReference type="ARBA" id="ARBA00022490"/>
    </source>
</evidence>
<dbReference type="GeneID" id="37543674"/>
<evidence type="ECO:0000256" key="5">
    <source>
        <dbReference type="ARBA" id="ARBA00022825"/>
    </source>
</evidence>
<dbReference type="RefSeq" id="YP_009504453.1">
    <property type="nucleotide sequence ID" value="NC_038215.1"/>
</dbReference>
<protein>
    <recommendedName>
        <fullName evidence="6 8">ATP-dependent Clp protease proteolytic subunit</fullName>
        <ecNumber evidence="6">3.4.21.92</ecNumber>
    </recommendedName>
    <alternativeName>
        <fullName evidence="6">Endopeptidase Clp</fullName>
    </alternativeName>
</protein>
<gene>
    <name evidence="9" type="primary">clpP1</name>
    <name evidence="6" type="synonym">clpP</name>
</gene>
<dbReference type="PANTHER" id="PTHR10381:SF70">
    <property type="entry name" value="ATP-DEPENDENT CLP PROTEASE PROTEOLYTIC SUBUNIT"/>
    <property type="match status" value="1"/>
</dbReference>
<dbReference type="PROSITE" id="PS00381">
    <property type="entry name" value="CLP_PROTEASE_SER"/>
    <property type="match status" value="1"/>
</dbReference>
<evidence type="ECO:0000256" key="7">
    <source>
        <dbReference type="PROSITE-ProRule" id="PRU10085"/>
    </source>
</evidence>
<dbReference type="SUPFAM" id="SSF52096">
    <property type="entry name" value="ClpP/crotonase"/>
    <property type="match status" value="1"/>
</dbReference>
<keyword evidence="9" id="KW-0934">Plastid</keyword>
<dbReference type="InterPro" id="IPR023562">
    <property type="entry name" value="ClpP/TepA"/>
</dbReference>
<comment type="function">
    <text evidence="6">Cleaves peptides in various proteins in a process that requires ATP hydrolysis. Has a chymotrypsin-like activity. Plays a major role in the degradation of misfolded proteins.</text>
</comment>
<reference evidence="9" key="1">
    <citation type="journal article" date="2018" name="Adv. Bot. Res.">
        <title>Chapter Four - Comparative Plastid Genomics of Glaucophytes species.</title>
        <authorList>
            <person name="Reyes-Prieto A."/>
            <person name="Russell S."/>
            <person name="Figueroa-Martinez F."/>
            <person name="Jackson C."/>
        </authorList>
    </citation>
    <scope>NUCLEOTIDE SEQUENCE</scope>
    <source>
        <strain evidence="9">NIES-764</strain>
    </source>
</reference>
<feature type="active site" description="Nucleophile" evidence="6">
    <location>
        <position position="98"/>
    </location>
</feature>
<dbReference type="InterPro" id="IPR001907">
    <property type="entry name" value="ClpP"/>
</dbReference>
<accession>A0A2Z4HG79</accession>
<comment type="catalytic activity">
    <reaction evidence="6 7">
        <text>Hydrolysis of proteins to small peptides in the presence of ATP and magnesium. alpha-casein is the usual test substrate. In the absence of ATP, only oligopeptides shorter than five residues are hydrolyzed (such as succinyl-Leu-Tyr-|-NHMec, and Leu-Tyr-Leu-|-Tyr-Trp, in which cleavage of the -Tyr-|-Leu- and -Tyr-|-Trp bonds also occurs).</text>
        <dbReference type="EC" id="3.4.21.92"/>
    </reaction>
</comment>
<name>A0A2Z4HG79_9EUKA</name>
<feature type="active site" evidence="6">
    <location>
        <position position="123"/>
    </location>
</feature>
<dbReference type="AlphaFoldDB" id="A0A2Z4HG79"/>
<comment type="similarity">
    <text evidence="1 6 8">Belongs to the peptidase S14 family.</text>
</comment>
<dbReference type="GO" id="GO:0009368">
    <property type="term" value="C:endopeptidase Clp complex"/>
    <property type="evidence" value="ECO:0007669"/>
    <property type="project" value="TreeGrafter"/>
</dbReference>
<keyword evidence="5 6" id="KW-0720">Serine protease</keyword>
<comment type="subcellular location">
    <subcellularLocation>
        <location evidence="6">Cytoplasm</location>
    </subcellularLocation>
</comment>
<dbReference type="Gene3D" id="3.90.226.10">
    <property type="entry name" value="2-enoyl-CoA Hydratase, Chain A, domain 1"/>
    <property type="match status" value="1"/>
</dbReference>
<dbReference type="GO" id="GO:0004252">
    <property type="term" value="F:serine-type endopeptidase activity"/>
    <property type="evidence" value="ECO:0007669"/>
    <property type="project" value="UniProtKB-UniRule"/>
</dbReference>
<dbReference type="PANTHER" id="PTHR10381">
    <property type="entry name" value="ATP-DEPENDENT CLP PROTEASE PROTEOLYTIC SUBUNIT"/>
    <property type="match status" value="1"/>
</dbReference>
<dbReference type="GO" id="GO:0004176">
    <property type="term" value="F:ATP-dependent peptidase activity"/>
    <property type="evidence" value="ECO:0007669"/>
    <property type="project" value="InterPro"/>
</dbReference>
<sequence>MSILINLEPNEKNNKFEIKNISKLLQKRIILFSQSVDDEICNLIVGQLLFLENEDSNNDIRLFINSPGGSVTAGLSLYDTMQNLQPDVSTICFGLAASMGAVLLAAGVENKRFAFTNSRIMIHQPLSKVEAPWSHLDIQIRNGSYFKSILNNILSFHTKQNLTQIEKDTERDFFLSAKEAKEYGIIDNILI</sequence>
<dbReference type="HAMAP" id="MF_00444">
    <property type="entry name" value="ClpP"/>
    <property type="match status" value="1"/>
</dbReference>
<keyword evidence="3 6" id="KW-0645">Protease</keyword>
<dbReference type="InterPro" id="IPR018215">
    <property type="entry name" value="ClpP_Ser_AS"/>
</dbReference>
<geneLocation type="plastid" evidence="9"/>
<feature type="active site" evidence="7">
    <location>
        <position position="98"/>
    </location>
</feature>
<dbReference type="EC" id="3.4.21.92" evidence="6"/>
<dbReference type="GO" id="GO:0005737">
    <property type="term" value="C:cytoplasm"/>
    <property type="evidence" value="ECO:0007669"/>
    <property type="project" value="UniProtKB-SubCell"/>
</dbReference>
<organism evidence="9">
    <name type="scientific">Cyanophora sudae</name>
    <dbReference type="NCBI Taxonomy" id="1522369"/>
    <lineage>
        <taxon>Eukaryota</taxon>
        <taxon>Glaucocystophyceae</taxon>
        <taxon>Cyanophorales</taxon>
        <taxon>Cyanophoraceae</taxon>
        <taxon>Cyanophora</taxon>
    </lineage>
</organism>
<dbReference type="CDD" id="cd07017">
    <property type="entry name" value="S14_ClpP_2"/>
    <property type="match status" value="1"/>
</dbReference>
<dbReference type="PRINTS" id="PR00127">
    <property type="entry name" value="CLPPROTEASEP"/>
</dbReference>
<evidence type="ECO:0000256" key="1">
    <source>
        <dbReference type="ARBA" id="ARBA00007039"/>
    </source>
</evidence>
<dbReference type="GO" id="GO:0051117">
    <property type="term" value="F:ATPase binding"/>
    <property type="evidence" value="ECO:0007669"/>
    <property type="project" value="TreeGrafter"/>
</dbReference>
<evidence type="ECO:0000313" key="9">
    <source>
        <dbReference type="EMBL" id="AWW13654.1"/>
    </source>
</evidence>